<keyword evidence="2 5" id="KW-0378">Hydrolase</keyword>
<dbReference type="GO" id="GO:0043138">
    <property type="term" value="F:3'-5' DNA helicase activity"/>
    <property type="evidence" value="ECO:0007669"/>
    <property type="project" value="TreeGrafter"/>
</dbReference>
<keyword evidence="6" id="KW-0175">Coiled coil</keyword>
<dbReference type="InterPro" id="IPR014016">
    <property type="entry name" value="UvrD-like_ATP-bd"/>
</dbReference>
<dbReference type="OrthoDB" id="9787585at2"/>
<dbReference type="GO" id="GO:0005829">
    <property type="term" value="C:cytosol"/>
    <property type="evidence" value="ECO:0007669"/>
    <property type="project" value="TreeGrafter"/>
</dbReference>
<organism evidence="8 9">
    <name type="scientific">Corynebacterium glucuronolyticum</name>
    <dbReference type="NCBI Taxonomy" id="39791"/>
    <lineage>
        <taxon>Bacteria</taxon>
        <taxon>Bacillati</taxon>
        <taxon>Actinomycetota</taxon>
        <taxon>Actinomycetes</taxon>
        <taxon>Mycobacteriales</taxon>
        <taxon>Corynebacteriaceae</taxon>
        <taxon>Corynebacterium</taxon>
    </lineage>
</organism>
<dbReference type="GO" id="GO:0005524">
    <property type="term" value="F:ATP binding"/>
    <property type="evidence" value="ECO:0007669"/>
    <property type="project" value="UniProtKB-UniRule"/>
</dbReference>
<evidence type="ECO:0000256" key="5">
    <source>
        <dbReference type="PROSITE-ProRule" id="PRU00560"/>
    </source>
</evidence>
<name>A0A7T4JUG1_9CORY</name>
<accession>A0A7T4JUG1</accession>
<evidence type="ECO:0000259" key="7">
    <source>
        <dbReference type="PROSITE" id="PS51198"/>
    </source>
</evidence>
<dbReference type="EMBL" id="CP066007">
    <property type="protein sequence ID" value="QQB45843.1"/>
    <property type="molecule type" value="Genomic_DNA"/>
</dbReference>
<dbReference type="Proteomes" id="UP000596145">
    <property type="component" value="Chromosome"/>
</dbReference>
<proteinExistence type="predicted"/>
<feature type="coiled-coil region" evidence="6">
    <location>
        <begin position="486"/>
        <end position="513"/>
    </location>
</feature>
<evidence type="ECO:0000256" key="2">
    <source>
        <dbReference type="ARBA" id="ARBA00022801"/>
    </source>
</evidence>
<keyword evidence="3 5" id="KW-0347">Helicase</keyword>
<dbReference type="PROSITE" id="PS51198">
    <property type="entry name" value="UVRD_HELICASE_ATP_BIND"/>
    <property type="match status" value="1"/>
</dbReference>
<dbReference type="Gene3D" id="3.40.50.300">
    <property type="entry name" value="P-loop containing nucleotide triphosphate hydrolases"/>
    <property type="match status" value="3"/>
</dbReference>
<dbReference type="InterPro" id="IPR000212">
    <property type="entry name" value="DNA_helicase_UvrD/REP"/>
</dbReference>
<feature type="domain" description="UvrD-like helicase ATP-binding" evidence="7">
    <location>
        <begin position="207"/>
        <end position="632"/>
    </location>
</feature>
<evidence type="ECO:0000256" key="3">
    <source>
        <dbReference type="ARBA" id="ARBA00022806"/>
    </source>
</evidence>
<dbReference type="PANTHER" id="PTHR11070">
    <property type="entry name" value="UVRD / RECB / PCRA DNA HELICASE FAMILY MEMBER"/>
    <property type="match status" value="1"/>
</dbReference>
<dbReference type="GO" id="GO:0003677">
    <property type="term" value="F:DNA binding"/>
    <property type="evidence" value="ECO:0007669"/>
    <property type="project" value="InterPro"/>
</dbReference>
<keyword evidence="4 5" id="KW-0067">ATP-binding</keyword>
<dbReference type="GO" id="GO:0000725">
    <property type="term" value="P:recombinational repair"/>
    <property type="evidence" value="ECO:0007669"/>
    <property type="project" value="TreeGrafter"/>
</dbReference>
<dbReference type="GO" id="GO:0016787">
    <property type="term" value="F:hydrolase activity"/>
    <property type="evidence" value="ECO:0007669"/>
    <property type="project" value="UniProtKB-UniRule"/>
</dbReference>
<dbReference type="GeneID" id="92759935"/>
<evidence type="ECO:0000256" key="6">
    <source>
        <dbReference type="SAM" id="Coils"/>
    </source>
</evidence>
<sequence length="754" mass="84355">MTDNDRLIDDSIAAEQEYVDGLFRRIDGDIDTARARLESAVKKLDTNSPLAEDLVQREVEVATLAKRLDRMNLAQVGLVFGRIDIDDNDPETPVPGKDKQDRRYIGRLGVDAPEDHYRTLLLDWRAPAARPYYLATTAQPEGVHVRRHIRMSSREVTDITDEVLNEDARADHPTANQLASDTVAGESALFEALNRARTGYMSDIVETIQREQDTIIRDPSRGVMVVEGGPGTGKTAVALHRVAYLLYTWRDQLAKTGVLLLGPNTTFLDYISRVLPELGETGVVLRTVGTLYPGFTPVATETLLGREIKGSEEMVHILAAAVQRYEVVPEESITIQLDGVRVDITPAMVKKSRTRARRSRKPHNEARGIFADQLAELTANRLTEIIGSDPLGGENLLSAADTAELTDELLEDPQFMSVADSLWPELSPEDVLAEMLSNEAVLNEVAGDYDDDTHDGLFRTDGYAWTDSDAALVDELAHRIGVPDPEEQRKREEKEWQQQLAEAQEALDVLQSSENTDLDDELEAEILSAHDVIDAEQLARRQQETDNRTTVERAAEDYTWAYGHVVVDEAQELTPMEWRMIMRRSPNRWMTLVGDTAQTSAPAGVESWEESLQPFVDKRFTLHRLTVNYRTPAEIMEYANALLESIDPEQDPARAIRSSGEPVRFLPSGTDPEQVASEFADGRLVQIIDSDNVHDIKGLEFDHVILVEPSAIIENSPQGLQDLYVAATRATQTLTIIGEQRFTRRHPRCNVDLR</sequence>
<dbReference type="InterPro" id="IPR027351">
    <property type="entry name" value="(+)RNA_virus_helicase_core_dom"/>
</dbReference>
<reference evidence="8 9" key="1">
    <citation type="submission" date="2020-12" db="EMBL/GenBank/DDBJ databases">
        <title>FDA dAtabase for Regulatory Grade micrObial Sequences (FDA-ARGOS): Supporting development and validation of Infectious Disease Dx tests.</title>
        <authorList>
            <person name="Sproer C."/>
            <person name="Gronow S."/>
            <person name="Severitt S."/>
            <person name="Schroder I."/>
            <person name="Tallon L."/>
            <person name="Sadzewicz L."/>
            <person name="Zhao X."/>
            <person name="Boylan J."/>
            <person name="Ott S."/>
            <person name="Bowen H."/>
            <person name="Vavikolanu K."/>
            <person name="Mehta A."/>
            <person name="Aluvathingal J."/>
            <person name="Nadendla S."/>
            <person name="Lowell S."/>
            <person name="Myers T."/>
            <person name="Yan Y."/>
            <person name="Sichtig H."/>
        </authorList>
    </citation>
    <scope>NUCLEOTIDE SEQUENCE [LARGE SCALE GENOMIC DNA]</scope>
    <source>
        <strain evidence="8 9">FDAARGOS_1053</strain>
    </source>
</reference>
<dbReference type="InterPro" id="IPR027417">
    <property type="entry name" value="P-loop_NTPase"/>
</dbReference>
<keyword evidence="1 5" id="KW-0547">Nucleotide-binding</keyword>
<dbReference type="AlphaFoldDB" id="A0A7T4JUG1"/>
<feature type="binding site" evidence="5">
    <location>
        <begin position="228"/>
        <end position="235"/>
    </location>
    <ligand>
        <name>ATP</name>
        <dbReference type="ChEBI" id="CHEBI:30616"/>
    </ligand>
</feature>
<evidence type="ECO:0000256" key="4">
    <source>
        <dbReference type="ARBA" id="ARBA00022840"/>
    </source>
</evidence>
<evidence type="ECO:0000256" key="1">
    <source>
        <dbReference type="ARBA" id="ARBA00022741"/>
    </source>
</evidence>
<evidence type="ECO:0000313" key="8">
    <source>
        <dbReference type="EMBL" id="QQB45843.1"/>
    </source>
</evidence>
<protein>
    <submittedName>
        <fullName evidence="8">AAA family ATPase</fullName>
    </submittedName>
</protein>
<dbReference type="PANTHER" id="PTHR11070:SF45">
    <property type="entry name" value="DNA 3'-5' HELICASE"/>
    <property type="match status" value="1"/>
</dbReference>
<dbReference type="Pfam" id="PF01443">
    <property type="entry name" value="Viral_helicase1"/>
    <property type="match status" value="1"/>
</dbReference>
<dbReference type="SUPFAM" id="SSF52540">
    <property type="entry name" value="P-loop containing nucleoside triphosphate hydrolases"/>
    <property type="match status" value="1"/>
</dbReference>
<dbReference type="RefSeq" id="WP_084036139.1">
    <property type="nucleotide sequence ID" value="NZ_CP066007.1"/>
</dbReference>
<gene>
    <name evidence="8" type="ORF">I6I10_10230</name>
</gene>
<evidence type="ECO:0000313" key="9">
    <source>
        <dbReference type="Proteomes" id="UP000596145"/>
    </source>
</evidence>